<reference evidence="2 3" key="1">
    <citation type="submission" date="2024-03" db="EMBL/GenBank/DDBJ databases">
        <title>The Acrasis kona genome and developmental transcriptomes reveal deep origins of eukaryotic multicellular pathways.</title>
        <authorList>
            <person name="Sheikh S."/>
            <person name="Fu C.-J."/>
            <person name="Brown M.W."/>
            <person name="Baldauf S.L."/>
        </authorList>
    </citation>
    <scope>NUCLEOTIDE SEQUENCE [LARGE SCALE GENOMIC DNA]</scope>
    <source>
        <strain evidence="2 3">ATCC MYA-3509</strain>
    </source>
</reference>
<gene>
    <name evidence="2" type="ORF">AKO1_015286</name>
</gene>
<keyword evidence="3" id="KW-1185">Reference proteome</keyword>
<evidence type="ECO:0000313" key="3">
    <source>
        <dbReference type="Proteomes" id="UP001431209"/>
    </source>
</evidence>
<dbReference type="Proteomes" id="UP001431209">
    <property type="component" value="Unassembled WGS sequence"/>
</dbReference>
<organism evidence="2 3">
    <name type="scientific">Acrasis kona</name>
    <dbReference type="NCBI Taxonomy" id="1008807"/>
    <lineage>
        <taxon>Eukaryota</taxon>
        <taxon>Discoba</taxon>
        <taxon>Heterolobosea</taxon>
        <taxon>Tetramitia</taxon>
        <taxon>Eutetramitia</taxon>
        <taxon>Acrasidae</taxon>
        <taxon>Acrasis</taxon>
    </lineage>
</organism>
<feature type="region of interest" description="Disordered" evidence="1">
    <location>
        <begin position="85"/>
        <end position="112"/>
    </location>
</feature>
<dbReference type="EMBL" id="JAOPGA020001388">
    <property type="protein sequence ID" value="KAL0487939.1"/>
    <property type="molecule type" value="Genomic_DNA"/>
</dbReference>
<evidence type="ECO:0000256" key="1">
    <source>
        <dbReference type="SAM" id="MobiDB-lite"/>
    </source>
</evidence>
<comment type="caution">
    <text evidence="2">The sequence shown here is derived from an EMBL/GenBank/DDBJ whole genome shotgun (WGS) entry which is preliminary data.</text>
</comment>
<accession>A0AAW2ZEZ1</accession>
<feature type="compositionally biased region" description="Basic residues" evidence="1">
    <location>
        <begin position="140"/>
        <end position="155"/>
    </location>
</feature>
<protein>
    <submittedName>
        <fullName evidence="2">Uncharacterized protein</fullName>
    </submittedName>
</protein>
<proteinExistence type="predicted"/>
<name>A0AAW2ZEZ1_9EUKA</name>
<evidence type="ECO:0000313" key="2">
    <source>
        <dbReference type="EMBL" id="KAL0487939.1"/>
    </source>
</evidence>
<dbReference type="AlphaFoldDB" id="A0AAW2ZEZ1"/>
<sequence length="179" mass="20385">MPGSCVVAGSYDANYQSNAEHLHNTISNQQYTIDMLVEENNRLKNMLANLTGQSNHRSTAPGSSNIYFTSLKSFAPFQNSYSDYDTYISESGNEDEPESGVEPESYAESQQAEDIRIELERSEIKFNHSRIWIPEEPKRRSASSKKSDKKSKKYGVKQDLSNLYRNVRESFCFAAQDSR</sequence>
<feature type="compositionally biased region" description="Acidic residues" evidence="1">
    <location>
        <begin position="92"/>
        <end position="101"/>
    </location>
</feature>
<feature type="region of interest" description="Disordered" evidence="1">
    <location>
        <begin position="135"/>
        <end position="155"/>
    </location>
</feature>